<dbReference type="Proteomes" id="UP001604336">
    <property type="component" value="Unassembled WGS sequence"/>
</dbReference>
<reference evidence="5" key="1">
    <citation type="submission" date="2024-07" db="EMBL/GenBank/DDBJ databases">
        <title>Two chromosome-level genome assemblies of Korean endemic species Abeliophyllum distichum and Forsythia ovata (Oleaceae).</title>
        <authorList>
            <person name="Jang H."/>
        </authorList>
    </citation>
    <scope>NUCLEOTIDE SEQUENCE [LARGE SCALE GENOMIC DNA]</scope>
</reference>
<evidence type="ECO:0000259" key="3">
    <source>
        <dbReference type="Pfam" id="PF00501"/>
    </source>
</evidence>
<dbReference type="AlphaFoldDB" id="A0ABD1VBE4"/>
<feature type="domain" description="AMP-dependent synthetase/ligase" evidence="3">
    <location>
        <begin position="9"/>
        <end position="87"/>
    </location>
</feature>
<dbReference type="InterPro" id="IPR042099">
    <property type="entry name" value="ANL_N_sf"/>
</dbReference>
<evidence type="ECO:0000256" key="2">
    <source>
        <dbReference type="ARBA" id="ARBA00022598"/>
    </source>
</evidence>
<name>A0ABD1VBE4_9LAMI</name>
<dbReference type="Pfam" id="PF00501">
    <property type="entry name" value="AMP-binding"/>
    <property type="match status" value="1"/>
</dbReference>
<evidence type="ECO:0000256" key="1">
    <source>
        <dbReference type="ARBA" id="ARBA00006432"/>
    </source>
</evidence>
<accession>A0ABD1VBE4</accession>
<evidence type="ECO:0000313" key="5">
    <source>
        <dbReference type="Proteomes" id="UP001604336"/>
    </source>
</evidence>
<dbReference type="Gene3D" id="3.40.50.12780">
    <property type="entry name" value="N-terminal domain of ligase-like"/>
    <property type="match status" value="1"/>
</dbReference>
<dbReference type="EMBL" id="JBFOLK010000002">
    <property type="protein sequence ID" value="KAL2534671.1"/>
    <property type="molecule type" value="Genomic_DNA"/>
</dbReference>
<dbReference type="InterPro" id="IPR000873">
    <property type="entry name" value="AMP-dep_synth/lig_dom"/>
</dbReference>
<keyword evidence="2 4" id="KW-0436">Ligase</keyword>
<proteinExistence type="inferred from homology"/>
<keyword evidence="5" id="KW-1185">Reference proteome</keyword>
<dbReference type="GO" id="GO:0016874">
    <property type="term" value="F:ligase activity"/>
    <property type="evidence" value="ECO:0007669"/>
    <property type="project" value="UniProtKB-KW"/>
</dbReference>
<comment type="caution">
    <text evidence="4">The sequence shown here is derived from an EMBL/GenBank/DDBJ whole genome shotgun (WGS) entry which is preliminary data.</text>
</comment>
<evidence type="ECO:0000313" key="4">
    <source>
        <dbReference type="EMBL" id="KAL2534671.1"/>
    </source>
</evidence>
<dbReference type="PANTHER" id="PTHR43859:SF7">
    <property type="entry name" value="ACETATE_BUTYRATE--COA LIGASE AAE7, PEROXISOMAL"/>
    <property type="match status" value="1"/>
</dbReference>
<protein>
    <submittedName>
        <fullName evidence="4">Acetate/butyrate--CoA ligase AAE7</fullName>
    </submittedName>
</protein>
<dbReference type="PANTHER" id="PTHR43859">
    <property type="entry name" value="ACYL-ACTIVATING ENZYME"/>
    <property type="match status" value="1"/>
</dbReference>
<dbReference type="SUPFAM" id="SSF56801">
    <property type="entry name" value="Acetyl-CoA synthetase-like"/>
    <property type="match status" value="1"/>
</dbReference>
<sequence length="104" mass="11626">MSIQVTLKEIYSAIDNLGVTHFCATPVVLNSMANARKDETVLLLRRTVHVMTTGVAPPTFLLFAMSQQGFRVTHTYGLSETYGLSRYVHRSPSGIPYPHKLKFV</sequence>
<comment type="similarity">
    <text evidence="1">Belongs to the ATP-dependent AMP-binding enzyme family.</text>
</comment>
<organism evidence="4 5">
    <name type="scientific">Abeliophyllum distichum</name>
    <dbReference type="NCBI Taxonomy" id="126358"/>
    <lineage>
        <taxon>Eukaryota</taxon>
        <taxon>Viridiplantae</taxon>
        <taxon>Streptophyta</taxon>
        <taxon>Embryophyta</taxon>
        <taxon>Tracheophyta</taxon>
        <taxon>Spermatophyta</taxon>
        <taxon>Magnoliopsida</taxon>
        <taxon>eudicotyledons</taxon>
        <taxon>Gunneridae</taxon>
        <taxon>Pentapetalae</taxon>
        <taxon>asterids</taxon>
        <taxon>lamiids</taxon>
        <taxon>Lamiales</taxon>
        <taxon>Oleaceae</taxon>
        <taxon>Forsythieae</taxon>
        <taxon>Abeliophyllum</taxon>
    </lineage>
</organism>
<gene>
    <name evidence="4" type="ORF">Adt_08022</name>
</gene>